<protein>
    <submittedName>
        <fullName evidence="1">Uncharacterized protein</fullName>
    </submittedName>
</protein>
<evidence type="ECO:0000313" key="1">
    <source>
        <dbReference type="EMBL" id="KAK7446709.1"/>
    </source>
</evidence>
<gene>
    <name evidence="1" type="ORF">VKT23_014404</name>
</gene>
<proteinExistence type="predicted"/>
<name>A0ABR1J579_9AGAR</name>
<accession>A0ABR1J579</accession>
<sequence length="114" mass="12928">MAMENKVVMTDEYDGMMNDLQPFWALNGLEVRGRAFQVGSLPSVDVVRVQDGKAKTVNLNKGFENSEVGARAAGFRDMRQGCPLDLDFPINTKAEFRVIVPWEHTQHFHKTPLY</sequence>
<dbReference type="EMBL" id="JBANRG010000043">
    <property type="protein sequence ID" value="KAK7446709.1"/>
    <property type="molecule type" value="Genomic_DNA"/>
</dbReference>
<dbReference type="Proteomes" id="UP001498398">
    <property type="component" value="Unassembled WGS sequence"/>
</dbReference>
<keyword evidence="2" id="KW-1185">Reference proteome</keyword>
<reference evidence="1 2" key="1">
    <citation type="submission" date="2024-01" db="EMBL/GenBank/DDBJ databases">
        <title>A draft genome for the cacao thread blight pathogen Marasmiellus scandens.</title>
        <authorList>
            <person name="Baruah I.K."/>
            <person name="Leung J."/>
            <person name="Bukari Y."/>
            <person name="Amoako-Attah I."/>
            <person name="Meinhardt L.W."/>
            <person name="Bailey B.A."/>
            <person name="Cohen S.P."/>
        </authorList>
    </citation>
    <scope>NUCLEOTIDE SEQUENCE [LARGE SCALE GENOMIC DNA]</scope>
    <source>
        <strain evidence="1 2">GH-19</strain>
    </source>
</reference>
<organism evidence="1 2">
    <name type="scientific">Marasmiellus scandens</name>
    <dbReference type="NCBI Taxonomy" id="2682957"/>
    <lineage>
        <taxon>Eukaryota</taxon>
        <taxon>Fungi</taxon>
        <taxon>Dikarya</taxon>
        <taxon>Basidiomycota</taxon>
        <taxon>Agaricomycotina</taxon>
        <taxon>Agaricomycetes</taxon>
        <taxon>Agaricomycetidae</taxon>
        <taxon>Agaricales</taxon>
        <taxon>Marasmiineae</taxon>
        <taxon>Omphalotaceae</taxon>
        <taxon>Marasmiellus</taxon>
    </lineage>
</organism>
<evidence type="ECO:0000313" key="2">
    <source>
        <dbReference type="Proteomes" id="UP001498398"/>
    </source>
</evidence>
<comment type="caution">
    <text evidence="1">The sequence shown here is derived from an EMBL/GenBank/DDBJ whole genome shotgun (WGS) entry which is preliminary data.</text>
</comment>